<dbReference type="EC" id="3.1.1.4" evidence="2 14"/>
<keyword evidence="6 11" id="KW-0106">Calcium</keyword>
<feature type="chain" id="PRO_5011809897" description="Phospholipase A2" evidence="14">
    <location>
        <begin position="28"/>
        <end position="163"/>
    </location>
</feature>
<evidence type="ECO:0000256" key="7">
    <source>
        <dbReference type="ARBA" id="ARBA00022963"/>
    </source>
</evidence>
<dbReference type="GO" id="GO:0004623">
    <property type="term" value="F:phospholipase A2 activity"/>
    <property type="evidence" value="ECO:0007669"/>
    <property type="project" value="UniProtKB-EC"/>
</dbReference>
<keyword evidence="5 14" id="KW-0378">Hydrolase</keyword>
<dbReference type="GO" id="GO:0050482">
    <property type="term" value="P:arachidonate secretion"/>
    <property type="evidence" value="ECO:0007669"/>
    <property type="project" value="InterPro"/>
</dbReference>
<keyword evidence="8 14" id="KW-0443">Lipid metabolism</keyword>
<comment type="caution">
    <text evidence="16">The sequence shown here is derived from an EMBL/GenBank/DDBJ whole genome shotgun (WGS) entry which is preliminary data.</text>
</comment>
<dbReference type="AlphaFoldDB" id="A0A1W0X150"/>
<keyword evidence="7" id="KW-0442">Lipid degradation</keyword>
<dbReference type="SUPFAM" id="SSF48619">
    <property type="entry name" value="Phospholipase A2, PLA2"/>
    <property type="match status" value="1"/>
</dbReference>
<gene>
    <name evidence="16" type="ORF">BV898_04944</name>
</gene>
<dbReference type="InterPro" id="IPR036444">
    <property type="entry name" value="PLipase_A2_dom_sf"/>
</dbReference>
<feature type="active site" evidence="10">
    <location>
        <position position="126"/>
    </location>
</feature>
<evidence type="ECO:0000256" key="5">
    <source>
        <dbReference type="ARBA" id="ARBA00022801"/>
    </source>
</evidence>
<sequence>MSTGRDLTASLLVALCFRLTLIGGASGSTADLYKIVTCINPKFDPSVIGMFYGCYCGPGGQGTPVDDIDKCCKVHDDCYQTFEIQRSCQWYWPVLTTVSFVCNVNSTEPIKCRDENLCRKTQCNCDAAFSQCLHKLNATTPATRPKCPDWSRNNKFDLSWLLH</sequence>
<feature type="disulfide bond" evidence="12">
    <location>
        <begin position="78"/>
        <end position="125"/>
    </location>
</feature>
<name>A0A1W0X150_HYPEX</name>
<dbReference type="InterPro" id="IPR033113">
    <property type="entry name" value="PLA2_histidine"/>
</dbReference>
<comment type="cofactor">
    <cofactor evidence="11">
        <name>Ca(2+)</name>
        <dbReference type="ChEBI" id="CHEBI:29108"/>
    </cofactor>
    <text evidence="11">Binds 1 Ca(2+) ion per subunit.</text>
</comment>
<evidence type="ECO:0000256" key="12">
    <source>
        <dbReference type="PIRSR" id="PIRSR601211-3"/>
    </source>
</evidence>
<feature type="domain" description="Phospholipase A2-like central" evidence="15">
    <location>
        <begin position="28"/>
        <end position="148"/>
    </location>
</feature>
<feature type="disulfide bond" evidence="12">
    <location>
        <begin position="56"/>
        <end position="72"/>
    </location>
</feature>
<dbReference type="InterPro" id="IPR001211">
    <property type="entry name" value="PLA2"/>
</dbReference>
<feature type="binding site" evidence="11">
    <location>
        <position position="55"/>
    </location>
    <ligand>
        <name>Ca(2+)</name>
        <dbReference type="ChEBI" id="CHEBI:29108"/>
    </ligand>
</feature>
<dbReference type="PROSITE" id="PS00118">
    <property type="entry name" value="PA2_HIS"/>
    <property type="match status" value="1"/>
</dbReference>
<evidence type="ECO:0000256" key="13">
    <source>
        <dbReference type="RuleBase" id="RU003654"/>
    </source>
</evidence>
<evidence type="ECO:0000313" key="17">
    <source>
        <dbReference type="Proteomes" id="UP000192578"/>
    </source>
</evidence>
<feature type="disulfide bond" evidence="12">
    <location>
        <begin position="88"/>
        <end position="118"/>
    </location>
</feature>
<evidence type="ECO:0000256" key="3">
    <source>
        <dbReference type="ARBA" id="ARBA00022525"/>
    </source>
</evidence>
<dbReference type="InterPro" id="IPR016090">
    <property type="entry name" value="PLA2-like_dom"/>
</dbReference>
<dbReference type="PRINTS" id="PR00389">
    <property type="entry name" value="PHPHLIPASEA2"/>
</dbReference>
<feature type="signal peptide" evidence="14">
    <location>
        <begin position="1"/>
        <end position="27"/>
    </location>
</feature>
<comment type="catalytic activity">
    <reaction evidence="14">
        <text>a 1,2-diacyl-sn-glycero-3-phosphocholine + H2O = a 1-acyl-sn-glycero-3-phosphocholine + a fatty acid + H(+)</text>
        <dbReference type="Rhea" id="RHEA:15801"/>
        <dbReference type="ChEBI" id="CHEBI:15377"/>
        <dbReference type="ChEBI" id="CHEBI:15378"/>
        <dbReference type="ChEBI" id="CHEBI:28868"/>
        <dbReference type="ChEBI" id="CHEBI:57643"/>
        <dbReference type="ChEBI" id="CHEBI:58168"/>
        <dbReference type="EC" id="3.1.1.4"/>
    </reaction>
</comment>
<reference evidence="17" key="1">
    <citation type="submission" date="2017-01" db="EMBL/GenBank/DDBJ databases">
        <title>Comparative genomics of anhydrobiosis in the tardigrade Hypsibius dujardini.</title>
        <authorList>
            <person name="Yoshida Y."/>
            <person name="Koutsovoulos G."/>
            <person name="Laetsch D."/>
            <person name="Stevens L."/>
            <person name="Kumar S."/>
            <person name="Horikawa D."/>
            <person name="Ishino K."/>
            <person name="Komine S."/>
            <person name="Tomita M."/>
            <person name="Blaxter M."/>
            <person name="Arakawa K."/>
        </authorList>
    </citation>
    <scope>NUCLEOTIDE SEQUENCE [LARGE SCALE GENOMIC DNA]</scope>
    <source>
        <strain evidence="17">Z151</strain>
    </source>
</reference>
<evidence type="ECO:0000256" key="14">
    <source>
        <dbReference type="RuleBase" id="RU361236"/>
    </source>
</evidence>
<keyword evidence="14" id="KW-0732">Signal</keyword>
<evidence type="ECO:0000256" key="8">
    <source>
        <dbReference type="ARBA" id="ARBA00023098"/>
    </source>
</evidence>
<keyword evidence="17" id="KW-1185">Reference proteome</keyword>
<organism evidence="16 17">
    <name type="scientific">Hypsibius exemplaris</name>
    <name type="common">Freshwater tardigrade</name>
    <dbReference type="NCBI Taxonomy" id="2072580"/>
    <lineage>
        <taxon>Eukaryota</taxon>
        <taxon>Metazoa</taxon>
        <taxon>Ecdysozoa</taxon>
        <taxon>Tardigrada</taxon>
        <taxon>Eutardigrada</taxon>
        <taxon>Parachela</taxon>
        <taxon>Hypsibioidea</taxon>
        <taxon>Hypsibiidae</taxon>
        <taxon>Hypsibius</taxon>
    </lineage>
</organism>
<dbReference type="GO" id="GO:0006644">
    <property type="term" value="P:phospholipid metabolic process"/>
    <property type="evidence" value="ECO:0007669"/>
    <property type="project" value="InterPro"/>
</dbReference>
<dbReference type="EMBL" id="MTYJ01000025">
    <property type="protein sequence ID" value="OQV21184.1"/>
    <property type="molecule type" value="Genomic_DNA"/>
</dbReference>
<evidence type="ECO:0000313" key="16">
    <source>
        <dbReference type="EMBL" id="OQV21184.1"/>
    </source>
</evidence>
<feature type="active site" evidence="10">
    <location>
        <position position="75"/>
    </location>
</feature>
<evidence type="ECO:0000256" key="6">
    <source>
        <dbReference type="ARBA" id="ARBA00022837"/>
    </source>
</evidence>
<feature type="binding site" evidence="11">
    <location>
        <position position="59"/>
    </location>
    <ligand>
        <name>Ca(2+)</name>
        <dbReference type="ChEBI" id="CHEBI:29108"/>
    </ligand>
</feature>
<dbReference type="Gene3D" id="1.20.90.10">
    <property type="entry name" value="Phospholipase A2 domain"/>
    <property type="match status" value="1"/>
</dbReference>
<dbReference type="OrthoDB" id="5841574at2759"/>
<dbReference type="GO" id="GO:0005576">
    <property type="term" value="C:extracellular region"/>
    <property type="evidence" value="ECO:0007669"/>
    <property type="project" value="UniProtKB-SubCell"/>
</dbReference>
<dbReference type="Proteomes" id="UP000192578">
    <property type="component" value="Unassembled WGS sequence"/>
</dbReference>
<evidence type="ECO:0000256" key="4">
    <source>
        <dbReference type="ARBA" id="ARBA00022723"/>
    </source>
</evidence>
<keyword evidence="4 11" id="KW-0479">Metal-binding</keyword>
<dbReference type="SMART" id="SM00085">
    <property type="entry name" value="PA2c"/>
    <property type="match status" value="1"/>
</dbReference>
<evidence type="ECO:0000256" key="1">
    <source>
        <dbReference type="ARBA" id="ARBA00004613"/>
    </source>
</evidence>
<evidence type="ECO:0000256" key="11">
    <source>
        <dbReference type="PIRSR" id="PIRSR601211-2"/>
    </source>
</evidence>
<proteinExistence type="inferred from homology"/>
<comment type="subcellular location">
    <subcellularLocation>
        <location evidence="1 14">Secreted</location>
    </subcellularLocation>
</comment>
<accession>A0A1W0X150</accession>
<feature type="disulfide bond" evidence="12">
    <location>
        <begin position="71"/>
        <end position="132"/>
    </location>
</feature>
<dbReference type="PANTHER" id="PTHR11716:SF47">
    <property type="entry name" value="PHOSPHOLIPASE A2-ALPHA"/>
    <property type="match status" value="1"/>
</dbReference>
<evidence type="ECO:0000256" key="9">
    <source>
        <dbReference type="ARBA" id="ARBA00023157"/>
    </source>
</evidence>
<dbReference type="GO" id="GO:0016042">
    <property type="term" value="P:lipid catabolic process"/>
    <property type="evidence" value="ECO:0007669"/>
    <property type="project" value="UniProtKB-KW"/>
</dbReference>
<evidence type="ECO:0000256" key="2">
    <source>
        <dbReference type="ARBA" id="ARBA00013278"/>
    </source>
</evidence>
<evidence type="ECO:0000259" key="15">
    <source>
        <dbReference type="SMART" id="SM00085"/>
    </source>
</evidence>
<dbReference type="PANTHER" id="PTHR11716">
    <property type="entry name" value="PHOSPHOLIPASE A2 FAMILY MEMBER"/>
    <property type="match status" value="1"/>
</dbReference>
<comment type="similarity">
    <text evidence="13">Belongs to the phospholipase A2 family.</text>
</comment>
<feature type="binding site" evidence="11">
    <location>
        <position position="76"/>
    </location>
    <ligand>
        <name>Ca(2+)</name>
        <dbReference type="ChEBI" id="CHEBI:29108"/>
    </ligand>
</feature>
<keyword evidence="3 14" id="KW-0964">Secreted</keyword>
<keyword evidence="9 12" id="KW-1015">Disulfide bond</keyword>
<dbReference type="Pfam" id="PF00068">
    <property type="entry name" value="Phospholip_A2_1"/>
    <property type="match status" value="1"/>
</dbReference>
<evidence type="ECO:0000256" key="10">
    <source>
        <dbReference type="PIRSR" id="PIRSR601211-1"/>
    </source>
</evidence>
<feature type="binding site" evidence="11">
    <location>
        <position position="57"/>
    </location>
    <ligand>
        <name>Ca(2+)</name>
        <dbReference type="ChEBI" id="CHEBI:29108"/>
    </ligand>
</feature>
<feature type="disulfide bond" evidence="12">
    <location>
        <begin position="112"/>
        <end position="123"/>
    </location>
</feature>
<dbReference type="GO" id="GO:0005509">
    <property type="term" value="F:calcium ion binding"/>
    <property type="evidence" value="ECO:0007669"/>
    <property type="project" value="InterPro"/>
</dbReference>
<protein>
    <recommendedName>
        <fullName evidence="2 14">Phospholipase A2</fullName>
        <ecNumber evidence="2 14">3.1.1.4</ecNumber>
    </recommendedName>
</protein>